<protein>
    <submittedName>
        <fullName evidence="2">Uncharacterized protein</fullName>
    </submittedName>
</protein>
<feature type="compositionally biased region" description="Polar residues" evidence="1">
    <location>
        <begin position="22"/>
        <end position="36"/>
    </location>
</feature>
<organism evidence="2 3">
    <name type="scientific">Prunus persica</name>
    <name type="common">Peach</name>
    <name type="synonym">Amygdalus persica</name>
    <dbReference type="NCBI Taxonomy" id="3760"/>
    <lineage>
        <taxon>Eukaryota</taxon>
        <taxon>Viridiplantae</taxon>
        <taxon>Streptophyta</taxon>
        <taxon>Embryophyta</taxon>
        <taxon>Tracheophyta</taxon>
        <taxon>Spermatophyta</taxon>
        <taxon>Magnoliopsida</taxon>
        <taxon>eudicotyledons</taxon>
        <taxon>Gunneridae</taxon>
        <taxon>Pentapetalae</taxon>
        <taxon>rosids</taxon>
        <taxon>fabids</taxon>
        <taxon>Rosales</taxon>
        <taxon>Rosaceae</taxon>
        <taxon>Amygdaloideae</taxon>
        <taxon>Amygdaleae</taxon>
        <taxon>Prunus</taxon>
    </lineage>
</organism>
<feature type="region of interest" description="Disordered" evidence="1">
    <location>
        <begin position="22"/>
        <end position="47"/>
    </location>
</feature>
<reference evidence="2 3" key="1">
    <citation type="journal article" date="2013" name="Nat. Genet.">
        <title>The high-quality draft genome of peach (Prunus persica) identifies unique patterns of genetic diversity, domestication and genome evolution.</title>
        <authorList>
            <consortium name="International Peach Genome Initiative"/>
            <person name="Verde I."/>
            <person name="Abbott A.G."/>
            <person name="Scalabrin S."/>
            <person name="Jung S."/>
            <person name="Shu S."/>
            <person name="Marroni F."/>
            <person name="Zhebentyayeva T."/>
            <person name="Dettori M.T."/>
            <person name="Grimwood J."/>
            <person name="Cattonaro F."/>
            <person name="Zuccolo A."/>
            <person name="Rossini L."/>
            <person name="Jenkins J."/>
            <person name="Vendramin E."/>
            <person name="Meisel L.A."/>
            <person name="Decroocq V."/>
            <person name="Sosinski B."/>
            <person name="Prochnik S."/>
            <person name="Mitros T."/>
            <person name="Policriti A."/>
            <person name="Cipriani G."/>
            <person name="Dondini L."/>
            <person name="Ficklin S."/>
            <person name="Goodstein D.M."/>
            <person name="Xuan P."/>
            <person name="Del Fabbro C."/>
            <person name="Aramini V."/>
            <person name="Copetti D."/>
            <person name="Gonzalez S."/>
            <person name="Horner D.S."/>
            <person name="Falchi R."/>
            <person name="Lucas S."/>
            <person name="Mica E."/>
            <person name="Maldonado J."/>
            <person name="Lazzari B."/>
            <person name="Bielenberg D."/>
            <person name="Pirona R."/>
            <person name="Miculan M."/>
            <person name="Barakat A."/>
            <person name="Testolin R."/>
            <person name="Stella A."/>
            <person name="Tartarini S."/>
            <person name="Tonutti P."/>
            <person name="Arus P."/>
            <person name="Orellana A."/>
            <person name="Wells C."/>
            <person name="Main D."/>
            <person name="Vizzotto G."/>
            <person name="Silva H."/>
            <person name="Salamini F."/>
            <person name="Schmutz J."/>
            <person name="Morgante M."/>
            <person name="Rokhsar D.S."/>
        </authorList>
    </citation>
    <scope>NUCLEOTIDE SEQUENCE [LARGE SCALE GENOMIC DNA]</scope>
    <source>
        <strain evidence="3">cv. Nemared</strain>
    </source>
</reference>
<dbReference type="Gramene" id="ONI21397">
    <property type="protein sequence ID" value="ONI21397"/>
    <property type="gene ID" value="PRUPE_2G063300"/>
</dbReference>
<dbReference type="AlphaFoldDB" id="A0A251QC62"/>
<evidence type="ECO:0000256" key="1">
    <source>
        <dbReference type="SAM" id="MobiDB-lite"/>
    </source>
</evidence>
<dbReference type="Proteomes" id="UP000006882">
    <property type="component" value="Chromosome G2"/>
</dbReference>
<evidence type="ECO:0000313" key="2">
    <source>
        <dbReference type="EMBL" id="ONI21397.1"/>
    </source>
</evidence>
<keyword evidence="3" id="KW-1185">Reference proteome</keyword>
<dbReference type="EMBL" id="CM007652">
    <property type="protein sequence ID" value="ONI21397.1"/>
    <property type="molecule type" value="Genomic_DNA"/>
</dbReference>
<evidence type="ECO:0000313" key="3">
    <source>
        <dbReference type="Proteomes" id="UP000006882"/>
    </source>
</evidence>
<name>A0A251QC62_PRUPE</name>
<gene>
    <name evidence="2" type="ORF">PRUPE_2G063300</name>
</gene>
<proteinExistence type="predicted"/>
<sequence length="269" mass="30905">MNNATQHTVDIPKFLQNYKKVSTSGVSSNQDDTTAVGTEPATREPSNSHYTLAEMLKSPDASSPWDGNYVAKKYRIIIRDVIEELPELMKKGESCPDDLTLVDHICINRESYRAHIKDIPNSSNTENLTTYRSKFISLVKSILERDDNTSVKGENTRVELTHFYLKVEERKVAFDDLWHHPLLMSHTERYYFPFDATMTLDTKKSGVWRDKYPGSESIDLEEKIKESKYDTDFKPCYENYQDNALGVLDYSRDISVHVKKKSGSVCTSH</sequence>
<accession>A0A251QC62</accession>